<evidence type="ECO:0000256" key="1">
    <source>
        <dbReference type="ARBA" id="ARBA00006100"/>
    </source>
</evidence>
<comment type="caution">
    <text evidence="4">The sequence shown here is derived from an EMBL/GenBank/DDBJ whole genome shotgun (WGS) entry which is preliminary data.</text>
</comment>
<dbReference type="InterPro" id="IPR004559">
    <property type="entry name" value="HemW-like"/>
</dbReference>
<dbReference type="Pfam" id="PF04055">
    <property type="entry name" value="Radical_SAM"/>
    <property type="match status" value="1"/>
</dbReference>
<evidence type="ECO:0000313" key="4">
    <source>
        <dbReference type="EMBL" id="HER95331.1"/>
    </source>
</evidence>
<dbReference type="Pfam" id="PF06969">
    <property type="entry name" value="HemN_C"/>
    <property type="match status" value="1"/>
</dbReference>
<dbReference type="InterPro" id="IPR034505">
    <property type="entry name" value="Coproporphyrinogen-III_oxidase"/>
</dbReference>
<dbReference type="GO" id="GO:0051539">
    <property type="term" value="F:4 iron, 4 sulfur cluster binding"/>
    <property type="evidence" value="ECO:0007669"/>
    <property type="project" value="UniProtKB-UniRule"/>
</dbReference>
<dbReference type="InterPro" id="IPR007197">
    <property type="entry name" value="rSAM"/>
</dbReference>
<dbReference type="SFLD" id="SFLDG01065">
    <property type="entry name" value="anaerobic_coproporphyrinogen-I"/>
    <property type="match status" value="1"/>
</dbReference>
<protein>
    <recommendedName>
        <fullName evidence="2">Heme chaperone HemW</fullName>
    </recommendedName>
</protein>
<name>A0A7V2F5F9_RHOMR</name>
<dbReference type="InterPro" id="IPR058240">
    <property type="entry name" value="rSAM_sf"/>
</dbReference>
<dbReference type="PANTHER" id="PTHR13932:SF5">
    <property type="entry name" value="RADICAL S-ADENOSYL METHIONINE DOMAIN-CONTAINING PROTEIN 1, MITOCHONDRIAL"/>
    <property type="match status" value="1"/>
</dbReference>
<keyword evidence="2" id="KW-0411">Iron-sulfur</keyword>
<dbReference type="CDD" id="cd01335">
    <property type="entry name" value="Radical_SAM"/>
    <property type="match status" value="1"/>
</dbReference>
<comment type="function">
    <text evidence="2">Probably acts as a heme chaperone, transferring heme to an unknown acceptor. Binds one molecule of heme per monomer, possibly covalently. Binds 1 [4Fe-4S] cluster. The cluster is coordinated with 3 cysteines and an exchangeable S-adenosyl-L-methionine.</text>
</comment>
<dbReference type="SFLD" id="SFLDF00562">
    <property type="entry name" value="HemN-like__clustered_with_heat"/>
    <property type="match status" value="1"/>
</dbReference>
<dbReference type="NCBIfam" id="TIGR00539">
    <property type="entry name" value="hemN_rel"/>
    <property type="match status" value="1"/>
</dbReference>
<comment type="subcellular location">
    <subcellularLocation>
        <location evidence="2">Cytoplasm</location>
    </subcellularLocation>
</comment>
<dbReference type="Gene3D" id="3.80.30.20">
    <property type="entry name" value="tm_1862 like domain"/>
    <property type="match status" value="1"/>
</dbReference>
<accession>A0A7V2F5F9</accession>
<proteinExistence type="inferred from homology"/>
<dbReference type="SFLD" id="SFLDG01082">
    <property type="entry name" value="B12-binding_domain_containing"/>
    <property type="match status" value="1"/>
</dbReference>
<keyword evidence="2" id="KW-0479">Metal-binding</keyword>
<reference evidence="4" key="1">
    <citation type="journal article" date="2020" name="mSystems">
        <title>Genome- and Community-Level Interaction Insights into Carbon Utilization and Element Cycling Functions of Hydrothermarchaeota in Hydrothermal Sediment.</title>
        <authorList>
            <person name="Zhou Z."/>
            <person name="Liu Y."/>
            <person name="Xu W."/>
            <person name="Pan J."/>
            <person name="Luo Z.H."/>
            <person name="Li M."/>
        </authorList>
    </citation>
    <scope>NUCLEOTIDE SEQUENCE [LARGE SCALE GENOMIC DNA]</scope>
    <source>
        <strain evidence="4">SpSt-143</strain>
    </source>
</reference>
<keyword evidence="2" id="KW-0004">4Fe-4S</keyword>
<dbReference type="PANTHER" id="PTHR13932">
    <property type="entry name" value="COPROPORPHYRINIGEN III OXIDASE"/>
    <property type="match status" value="1"/>
</dbReference>
<dbReference type="GO" id="GO:0006779">
    <property type="term" value="P:porphyrin-containing compound biosynthetic process"/>
    <property type="evidence" value="ECO:0007669"/>
    <property type="project" value="InterPro"/>
</dbReference>
<feature type="domain" description="Radical SAM core" evidence="3">
    <location>
        <begin position="1"/>
        <end position="232"/>
    </location>
</feature>
<dbReference type="InterPro" id="IPR010723">
    <property type="entry name" value="HemN_C"/>
</dbReference>
<comment type="similarity">
    <text evidence="1">Belongs to the anaerobic coproporphyrinogen-III oxidase family. HemW subfamily.</text>
</comment>
<dbReference type="SUPFAM" id="SSF102114">
    <property type="entry name" value="Radical SAM enzymes"/>
    <property type="match status" value="1"/>
</dbReference>
<keyword evidence="2" id="KW-0349">Heme</keyword>
<dbReference type="SMART" id="SM00729">
    <property type="entry name" value="Elp3"/>
    <property type="match status" value="1"/>
</dbReference>
<dbReference type="GO" id="GO:0004109">
    <property type="term" value="F:coproporphyrinogen oxidase activity"/>
    <property type="evidence" value="ECO:0007669"/>
    <property type="project" value="InterPro"/>
</dbReference>
<dbReference type="SFLD" id="SFLDS00029">
    <property type="entry name" value="Radical_SAM"/>
    <property type="match status" value="1"/>
</dbReference>
<gene>
    <name evidence="4" type="primary">hemW</name>
    <name evidence="4" type="ORF">ENO59_02260</name>
</gene>
<evidence type="ECO:0000256" key="2">
    <source>
        <dbReference type="RuleBase" id="RU364116"/>
    </source>
</evidence>
<evidence type="ECO:0000259" key="3">
    <source>
        <dbReference type="PROSITE" id="PS51918"/>
    </source>
</evidence>
<dbReference type="InterPro" id="IPR006638">
    <property type="entry name" value="Elp3/MiaA/NifB-like_rSAM"/>
</dbReference>
<sequence>MASLYVHVPFCRQRCSYCDFYFVTGQRLYGSFVQSLCTEIEYYGQLYGKIEPVTTLYFGGGTPSRLALEEVARILEALYRHFDLSEVTEVTFEVNPEDATLDYLRGLRHLGINRLSIGVQSFYEADLRFMHRAHTADQAEAAITNALRAGFENLNVDLIFGLPDQPIEYWMANLQKVADRGIPHLSTYSLTIEPGTILAKQVARGLTRPADEATYTACYDFAMDYLTDRGYEHYEISNFARPGYRSQHNQAYWQHANYIGFGPSAHSFWWGALPEPGAYRWANVRNLRRYEALLAQHHLPLEFREGLSYDQLAEEYLLLRLRTAEGLNLDDYAERYGVDLLSEKLDDLAALEAEGLIEPIRNGTLRLSRKGKHVCDAITARLLPS</sequence>
<dbReference type="GO" id="GO:0005737">
    <property type="term" value="C:cytoplasm"/>
    <property type="evidence" value="ECO:0007669"/>
    <property type="project" value="UniProtKB-SubCell"/>
</dbReference>
<keyword evidence="2" id="KW-0143">Chaperone</keyword>
<dbReference type="InterPro" id="IPR023404">
    <property type="entry name" value="rSAM_horseshoe"/>
</dbReference>
<organism evidence="4">
    <name type="scientific">Rhodothermus marinus</name>
    <name type="common">Rhodothermus obamensis</name>
    <dbReference type="NCBI Taxonomy" id="29549"/>
    <lineage>
        <taxon>Bacteria</taxon>
        <taxon>Pseudomonadati</taxon>
        <taxon>Rhodothermota</taxon>
        <taxon>Rhodothermia</taxon>
        <taxon>Rhodothermales</taxon>
        <taxon>Rhodothermaceae</taxon>
        <taxon>Rhodothermus</taxon>
    </lineage>
</organism>
<keyword evidence="2" id="KW-0949">S-adenosyl-L-methionine</keyword>
<dbReference type="SFLD" id="SFLDF00288">
    <property type="entry name" value="HemN-like__clustered_with_nucl"/>
    <property type="match status" value="1"/>
</dbReference>
<dbReference type="EMBL" id="DSGB01000003">
    <property type="protein sequence ID" value="HER95331.1"/>
    <property type="molecule type" value="Genomic_DNA"/>
</dbReference>
<dbReference type="AlphaFoldDB" id="A0A7V2F5F9"/>
<dbReference type="GO" id="GO:0046872">
    <property type="term" value="F:metal ion binding"/>
    <property type="evidence" value="ECO:0007669"/>
    <property type="project" value="UniProtKB-UniRule"/>
</dbReference>
<keyword evidence="2" id="KW-0963">Cytoplasm</keyword>
<dbReference type="PROSITE" id="PS51918">
    <property type="entry name" value="RADICAL_SAM"/>
    <property type="match status" value="1"/>
</dbReference>
<keyword evidence="2" id="KW-0408">Iron</keyword>